<organism evidence="2 3">
    <name type="scientific">Reichenbachiella ulvae</name>
    <dbReference type="NCBI Taxonomy" id="2980104"/>
    <lineage>
        <taxon>Bacteria</taxon>
        <taxon>Pseudomonadati</taxon>
        <taxon>Bacteroidota</taxon>
        <taxon>Cytophagia</taxon>
        <taxon>Cytophagales</taxon>
        <taxon>Reichenbachiellaceae</taxon>
        <taxon>Reichenbachiella</taxon>
    </lineage>
</organism>
<keyword evidence="1" id="KW-0812">Transmembrane</keyword>
<accession>A0ABT3CUC0</accession>
<proteinExistence type="predicted"/>
<dbReference type="RefSeq" id="WP_264138120.1">
    <property type="nucleotide sequence ID" value="NZ_JAOYOD010000001.1"/>
</dbReference>
<comment type="caution">
    <text evidence="2">The sequence shown here is derived from an EMBL/GenBank/DDBJ whole genome shotgun (WGS) entry which is preliminary data.</text>
</comment>
<feature type="transmembrane region" description="Helical" evidence="1">
    <location>
        <begin position="49"/>
        <end position="69"/>
    </location>
</feature>
<keyword evidence="1" id="KW-1133">Transmembrane helix</keyword>
<evidence type="ECO:0000313" key="3">
    <source>
        <dbReference type="Proteomes" id="UP001300692"/>
    </source>
</evidence>
<dbReference type="EMBL" id="JAOYOD010000001">
    <property type="protein sequence ID" value="MCV9387295.1"/>
    <property type="molecule type" value="Genomic_DNA"/>
</dbReference>
<feature type="transmembrane region" description="Helical" evidence="1">
    <location>
        <begin position="21"/>
        <end position="37"/>
    </location>
</feature>
<keyword evidence="1" id="KW-0472">Membrane</keyword>
<keyword evidence="3" id="KW-1185">Reference proteome</keyword>
<name>A0ABT3CUC0_9BACT</name>
<dbReference type="Proteomes" id="UP001300692">
    <property type="component" value="Unassembled WGS sequence"/>
</dbReference>
<sequence length="200" mass="23742">MKQRSLRLFKKKRGIPLNPEQWIGVSLTIGLFFIGYMEHSFGNDFNGWGTNFAIVWFIYIIGLMVVNFFRYESEFGEYTGELIFWNDRVQIDQESYSLSEIKILDFVQIEDIRGRFMNSIVEFTPHLSNGLDNLLVVKLKSGEELRCVFQQTETERLKHFKEVLVHYHRTGIITWLQLLDLLDITDYEKIQVFKKEVCHD</sequence>
<gene>
    <name evidence="2" type="ORF">N7U62_11515</name>
</gene>
<evidence type="ECO:0000256" key="1">
    <source>
        <dbReference type="SAM" id="Phobius"/>
    </source>
</evidence>
<reference evidence="2 3" key="1">
    <citation type="submission" date="2022-10" db="EMBL/GenBank/DDBJ databases">
        <title>Comparative genomics and taxonomic characterization of three novel marine species of genus Reichenbachiella exhibiting antioxidant and polysaccharide degradation activities.</title>
        <authorList>
            <person name="Muhammad N."/>
            <person name="Lee Y.-J."/>
            <person name="Ko J."/>
            <person name="Kim S.-G."/>
        </authorList>
    </citation>
    <scope>NUCLEOTIDE SEQUENCE [LARGE SCALE GENOMIC DNA]</scope>
    <source>
        <strain evidence="2 3">ABR2-5</strain>
    </source>
</reference>
<evidence type="ECO:0000313" key="2">
    <source>
        <dbReference type="EMBL" id="MCV9387295.1"/>
    </source>
</evidence>
<protein>
    <submittedName>
        <fullName evidence="2">Uncharacterized protein</fullName>
    </submittedName>
</protein>